<reference evidence="2" key="1">
    <citation type="journal article" date="2019" name="Int. J. Syst. Evol. Microbiol.">
        <title>The Global Catalogue of Microorganisms (GCM) 10K type strain sequencing project: providing services to taxonomists for standard genome sequencing and annotation.</title>
        <authorList>
            <consortium name="The Broad Institute Genomics Platform"/>
            <consortium name="The Broad Institute Genome Sequencing Center for Infectious Disease"/>
            <person name="Wu L."/>
            <person name="Ma J."/>
        </authorList>
    </citation>
    <scope>NUCLEOTIDE SEQUENCE [LARGE SCALE GENOMIC DNA]</scope>
    <source>
        <strain evidence="2">KCTC 12847</strain>
    </source>
</reference>
<proteinExistence type="predicted"/>
<evidence type="ECO:0000313" key="2">
    <source>
        <dbReference type="Proteomes" id="UP001595640"/>
    </source>
</evidence>
<comment type="caution">
    <text evidence="1">The sequence shown here is derived from an EMBL/GenBank/DDBJ whole genome shotgun (WGS) entry which is preliminary data.</text>
</comment>
<dbReference type="Proteomes" id="UP001595640">
    <property type="component" value="Unassembled WGS sequence"/>
</dbReference>
<protein>
    <submittedName>
        <fullName evidence="1">Formate dehydrogenase subunit delta</fullName>
    </submittedName>
</protein>
<dbReference type="RefSeq" id="WP_026300507.1">
    <property type="nucleotide sequence ID" value="NZ_BMXD01000005.1"/>
</dbReference>
<dbReference type="InterPro" id="IPR021074">
    <property type="entry name" value="Formate_DH_dsu"/>
</dbReference>
<keyword evidence="2" id="KW-1185">Reference proteome</keyword>
<sequence length="85" mass="9633">MTPEKLVRMANQIGAYFEADPQPEHARQQIAEHIKKFWAPTMRRTLVDSLDQGAASEPQLNELVAQAVVEHRELLVGRNPERVSS</sequence>
<evidence type="ECO:0000313" key="1">
    <source>
        <dbReference type="EMBL" id="MFC3291609.1"/>
    </source>
</evidence>
<accession>A0ABV7M127</accession>
<gene>
    <name evidence="1" type="ORF">ACFOEI_05975</name>
</gene>
<name>A0ABV7M127_9GAMM</name>
<dbReference type="EMBL" id="JBHRUH010000011">
    <property type="protein sequence ID" value="MFC3291609.1"/>
    <property type="molecule type" value="Genomic_DNA"/>
</dbReference>
<dbReference type="Pfam" id="PF11390">
    <property type="entry name" value="FdsD"/>
    <property type="match status" value="1"/>
</dbReference>
<organism evidence="1 2">
    <name type="scientific">Modicisalibacter luteus</name>
    <dbReference type="NCBI Taxonomy" id="453962"/>
    <lineage>
        <taxon>Bacteria</taxon>
        <taxon>Pseudomonadati</taxon>
        <taxon>Pseudomonadota</taxon>
        <taxon>Gammaproteobacteria</taxon>
        <taxon>Oceanospirillales</taxon>
        <taxon>Halomonadaceae</taxon>
        <taxon>Modicisalibacter</taxon>
    </lineage>
</organism>